<keyword evidence="3" id="KW-1185">Reference proteome</keyword>
<evidence type="ECO:0000256" key="1">
    <source>
        <dbReference type="SAM" id="Phobius"/>
    </source>
</evidence>
<gene>
    <name evidence="2" type="ORF">Lwal_1765</name>
</gene>
<dbReference type="PATRIC" id="fig|66969.6.peg.1923"/>
<evidence type="ECO:0000313" key="2">
    <source>
        <dbReference type="EMBL" id="KTD78330.1"/>
    </source>
</evidence>
<keyword evidence="1" id="KW-0472">Membrane</keyword>
<evidence type="ECO:0000313" key="3">
    <source>
        <dbReference type="Proteomes" id="UP000054729"/>
    </source>
</evidence>
<feature type="transmembrane region" description="Helical" evidence="1">
    <location>
        <begin position="50"/>
        <end position="68"/>
    </location>
</feature>
<feature type="transmembrane region" description="Helical" evidence="1">
    <location>
        <begin position="185"/>
        <end position="205"/>
    </location>
</feature>
<dbReference type="EMBL" id="LNZB01000041">
    <property type="protein sequence ID" value="KTD78330.1"/>
    <property type="molecule type" value="Genomic_DNA"/>
</dbReference>
<dbReference type="AlphaFoldDB" id="A0A0W1AAF0"/>
<proteinExistence type="predicted"/>
<dbReference type="STRING" id="66969.Lwal_1765"/>
<sequence>MFDWLHHFPDIIILPLIVFPIVIAQLVIRWFCHKYFLSGQTTNPLLFDSIGAMTVALSLILGLAFVEAKTTYKNVQMMISNEASQLNNLDNIITKMNEPEFKEIHKDLIMYTQSLIEDEWPALTKGSGSERTRRLLNPITKSIYTYRPQSQHDQVIYEKIISLTVDLMQSRQQIIQSADIKLDRIFWLTILTTLFIIFVAISFTHYSTLNIVMNFFYVALIASLIAFIFIFDEPFKGSSKISFAPIQKVLHYMQVR</sequence>
<dbReference type="InterPro" id="IPR025333">
    <property type="entry name" value="DUF4239"/>
</dbReference>
<evidence type="ECO:0008006" key="4">
    <source>
        <dbReference type="Google" id="ProtNLM"/>
    </source>
</evidence>
<protein>
    <recommendedName>
        <fullName evidence="4">DUF4239 domain-containing protein</fullName>
    </recommendedName>
</protein>
<comment type="caution">
    <text evidence="2">The sequence shown here is derived from an EMBL/GenBank/DDBJ whole genome shotgun (WGS) entry which is preliminary data.</text>
</comment>
<feature type="transmembrane region" description="Helical" evidence="1">
    <location>
        <begin position="12"/>
        <end position="30"/>
    </location>
</feature>
<keyword evidence="1" id="KW-1133">Transmembrane helix</keyword>
<dbReference type="OrthoDB" id="5638028at2"/>
<accession>A0A0W1AAF0</accession>
<feature type="transmembrane region" description="Helical" evidence="1">
    <location>
        <begin position="211"/>
        <end position="231"/>
    </location>
</feature>
<name>A0A0W1AAF0_9GAMM</name>
<dbReference type="Proteomes" id="UP000054729">
    <property type="component" value="Unassembled WGS sequence"/>
</dbReference>
<dbReference type="Pfam" id="PF14023">
    <property type="entry name" value="Bestrophin-like"/>
    <property type="match status" value="1"/>
</dbReference>
<dbReference type="RefSeq" id="WP_058480425.1">
    <property type="nucleotide sequence ID" value="NZ_CAAAIQ010000004.1"/>
</dbReference>
<organism evidence="2 3">
    <name type="scientific">Legionella waltersii</name>
    <dbReference type="NCBI Taxonomy" id="66969"/>
    <lineage>
        <taxon>Bacteria</taxon>
        <taxon>Pseudomonadati</taxon>
        <taxon>Pseudomonadota</taxon>
        <taxon>Gammaproteobacteria</taxon>
        <taxon>Legionellales</taxon>
        <taxon>Legionellaceae</taxon>
        <taxon>Legionella</taxon>
    </lineage>
</organism>
<keyword evidence="1" id="KW-0812">Transmembrane</keyword>
<reference evidence="2 3" key="1">
    <citation type="submission" date="2015-11" db="EMBL/GenBank/DDBJ databases">
        <title>Genomic analysis of 38 Legionella species identifies large and diverse effector repertoires.</title>
        <authorList>
            <person name="Burstein D."/>
            <person name="Amaro F."/>
            <person name="Zusman T."/>
            <person name="Lifshitz Z."/>
            <person name="Cohen O."/>
            <person name="Gilbert J.A."/>
            <person name="Pupko T."/>
            <person name="Shuman H.A."/>
            <person name="Segal G."/>
        </authorList>
    </citation>
    <scope>NUCLEOTIDE SEQUENCE [LARGE SCALE GENOMIC DNA]</scope>
    <source>
        <strain evidence="2 3">ATCC 51914</strain>
    </source>
</reference>